<evidence type="ECO:0000313" key="1">
    <source>
        <dbReference type="EMBL" id="MCS0638671.1"/>
    </source>
</evidence>
<dbReference type="EMBL" id="JANUGQ010000025">
    <property type="protein sequence ID" value="MCS0638671.1"/>
    <property type="molecule type" value="Genomic_DNA"/>
</dbReference>
<sequence length="189" mass="20729">MPTWSFHLVVNQPLTREQSDAFDHCDAFADGSVGYVLGPENPELFPVCSDPEELRKLPCDVEAPSLLDAVARVARDIRLIPGLRAVGVRHEDEVVLSRMAQRCERGLDDLERLAKEPGFPAPVFDLSEDGGSVFYSWREVAAYLRSLGDVVPERVPELVVADLALRLAEAVEGVDVPPGSLRALGLRVD</sequence>
<keyword evidence="2" id="KW-1185">Reference proteome</keyword>
<evidence type="ECO:0000313" key="2">
    <source>
        <dbReference type="Proteomes" id="UP001431313"/>
    </source>
</evidence>
<organism evidence="1 2">
    <name type="scientific">Streptomyces pyxinae</name>
    <dbReference type="NCBI Taxonomy" id="2970734"/>
    <lineage>
        <taxon>Bacteria</taxon>
        <taxon>Bacillati</taxon>
        <taxon>Actinomycetota</taxon>
        <taxon>Actinomycetes</taxon>
        <taxon>Kitasatosporales</taxon>
        <taxon>Streptomycetaceae</taxon>
        <taxon>Streptomyces</taxon>
    </lineage>
</organism>
<name>A0ABT2CPT4_9ACTN</name>
<dbReference type="Proteomes" id="UP001431313">
    <property type="component" value="Unassembled WGS sequence"/>
</dbReference>
<comment type="caution">
    <text evidence="1">The sequence shown here is derived from an EMBL/GenBank/DDBJ whole genome shotgun (WGS) entry which is preliminary data.</text>
</comment>
<reference evidence="1" key="1">
    <citation type="submission" date="2022-08" db="EMBL/GenBank/DDBJ databases">
        <authorList>
            <person name="Somphong A."/>
            <person name="Phongsopitanun W."/>
        </authorList>
    </citation>
    <scope>NUCLEOTIDE SEQUENCE</scope>
    <source>
        <strain evidence="1">LP05-1</strain>
    </source>
</reference>
<accession>A0ABT2CPT4</accession>
<protein>
    <submittedName>
        <fullName evidence="1">Uncharacterized protein</fullName>
    </submittedName>
</protein>
<dbReference type="RefSeq" id="WP_258789972.1">
    <property type="nucleotide sequence ID" value="NZ_JANUGQ010000025.1"/>
</dbReference>
<gene>
    <name evidence="1" type="ORF">NX801_24050</name>
</gene>
<proteinExistence type="predicted"/>